<reference evidence="8" key="1">
    <citation type="submission" date="2023-04" db="EMBL/GenBank/DDBJ databases">
        <authorList>
            <person name="Vijverberg K."/>
            <person name="Xiong W."/>
            <person name="Schranz E."/>
        </authorList>
    </citation>
    <scope>NUCLEOTIDE SEQUENCE</scope>
</reference>
<evidence type="ECO:0000256" key="6">
    <source>
        <dbReference type="ARBA" id="ARBA00022989"/>
    </source>
</evidence>
<evidence type="ECO:0000256" key="5">
    <source>
        <dbReference type="ARBA" id="ARBA00022792"/>
    </source>
</evidence>
<dbReference type="InterPro" id="IPR045315">
    <property type="entry name" value="Mtm1-like"/>
</dbReference>
<keyword evidence="6" id="KW-0472">Membrane</keyword>
<evidence type="ECO:0000256" key="2">
    <source>
        <dbReference type="ARBA" id="ARBA00006375"/>
    </source>
</evidence>
<dbReference type="GO" id="GO:0005743">
    <property type="term" value="C:mitochondrial inner membrane"/>
    <property type="evidence" value="ECO:0007669"/>
    <property type="project" value="UniProtKB-SubCell"/>
</dbReference>
<keyword evidence="7" id="KW-0496">Mitochondrion</keyword>
<protein>
    <submittedName>
        <fullName evidence="8">Uncharacterized protein</fullName>
    </submittedName>
</protein>
<keyword evidence="3" id="KW-0813">Transport</keyword>
<sequence>MMVLEFDQPIQSLPTFGEAYGNNGGGGSYDDLRRAGAVVPKKKGWSDATKQAITRIPSWSKMDIPMNRGIGCVNLRAPLNILLPSFSHCQLIVVSNGFIRGLGEDLKPLTFSFHDKWKSKKKIIRGQKGQFQLRGTNAGLALAIITVGIYLPCYDIFRNWFEEFATENAPSMTPYAPLLVGSLSRSV</sequence>
<evidence type="ECO:0000313" key="8">
    <source>
        <dbReference type="EMBL" id="CAI9265229.1"/>
    </source>
</evidence>
<evidence type="ECO:0000256" key="3">
    <source>
        <dbReference type="ARBA" id="ARBA00022448"/>
    </source>
</evidence>
<keyword evidence="9" id="KW-1185">Reference proteome</keyword>
<dbReference type="EMBL" id="OX465086">
    <property type="protein sequence ID" value="CAI9265229.1"/>
    <property type="molecule type" value="Genomic_DNA"/>
</dbReference>
<accession>A0AA35Y310</accession>
<dbReference type="PANTHER" id="PTHR45760:SF2">
    <property type="entry name" value="FI19922P1-RELATED"/>
    <property type="match status" value="1"/>
</dbReference>
<comment type="subcellular location">
    <subcellularLocation>
        <location evidence="1">Mitochondrion inner membrane</location>
        <topology evidence="1">Multi-pass membrane protein</topology>
    </subcellularLocation>
</comment>
<gene>
    <name evidence="8" type="ORF">LSALG_LOCUS5845</name>
</gene>
<keyword evidence="4" id="KW-0677">Repeat</keyword>
<evidence type="ECO:0000256" key="1">
    <source>
        <dbReference type="ARBA" id="ARBA00004448"/>
    </source>
</evidence>
<evidence type="ECO:0000256" key="4">
    <source>
        <dbReference type="ARBA" id="ARBA00022737"/>
    </source>
</evidence>
<dbReference type="PANTHER" id="PTHR45760">
    <property type="entry name" value="FI19922P1-RELATED"/>
    <property type="match status" value="1"/>
</dbReference>
<evidence type="ECO:0000313" key="9">
    <source>
        <dbReference type="Proteomes" id="UP001177003"/>
    </source>
</evidence>
<dbReference type="AlphaFoldDB" id="A0AA35Y310"/>
<comment type="similarity">
    <text evidence="2">Belongs to the mitochondrial carrier (TC 2.A.29) family.</text>
</comment>
<dbReference type="GO" id="GO:1990542">
    <property type="term" value="P:mitochondrial transmembrane transport"/>
    <property type="evidence" value="ECO:0007669"/>
    <property type="project" value="InterPro"/>
</dbReference>
<keyword evidence="5" id="KW-0999">Mitochondrion inner membrane</keyword>
<proteinExistence type="inferred from homology"/>
<evidence type="ECO:0000256" key="7">
    <source>
        <dbReference type="ARBA" id="ARBA00023128"/>
    </source>
</evidence>
<name>A0AA35Y310_LACSI</name>
<organism evidence="8 9">
    <name type="scientific">Lactuca saligna</name>
    <name type="common">Willowleaf lettuce</name>
    <dbReference type="NCBI Taxonomy" id="75948"/>
    <lineage>
        <taxon>Eukaryota</taxon>
        <taxon>Viridiplantae</taxon>
        <taxon>Streptophyta</taxon>
        <taxon>Embryophyta</taxon>
        <taxon>Tracheophyta</taxon>
        <taxon>Spermatophyta</taxon>
        <taxon>Magnoliopsida</taxon>
        <taxon>eudicotyledons</taxon>
        <taxon>Gunneridae</taxon>
        <taxon>Pentapetalae</taxon>
        <taxon>asterids</taxon>
        <taxon>campanulids</taxon>
        <taxon>Asterales</taxon>
        <taxon>Asteraceae</taxon>
        <taxon>Cichorioideae</taxon>
        <taxon>Cichorieae</taxon>
        <taxon>Lactucinae</taxon>
        <taxon>Lactuca</taxon>
    </lineage>
</organism>
<dbReference type="Proteomes" id="UP001177003">
    <property type="component" value="Chromosome 0"/>
</dbReference>
<keyword evidence="6" id="KW-0812">Transmembrane</keyword>
<keyword evidence="6" id="KW-1133">Transmembrane helix</keyword>